<name>A0A1B5L5B9_USTVR</name>
<dbReference type="Proteomes" id="UP000054053">
    <property type="component" value="Unassembled WGS sequence"/>
</dbReference>
<feature type="region of interest" description="Disordered" evidence="1">
    <location>
        <begin position="1"/>
        <end position="34"/>
    </location>
</feature>
<accession>A0A1B5L5B9</accession>
<sequence length="42" mass="4702">MASLAVRSLDSSPEDLPDARQSTKRPKEPKKPRALILLVSWN</sequence>
<reference evidence="3" key="1">
    <citation type="journal article" date="2016" name="Genome Announc.">
        <title>Genome sequence of Ustilaginoidea virens IPU010, a rice pathogenic fungus causing false smut.</title>
        <authorList>
            <person name="Kumagai T."/>
            <person name="Ishii T."/>
            <person name="Terai G."/>
            <person name="Umemura M."/>
            <person name="Machida M."/>
            <person name="Asai K."/>
        </authorList>
    </citation>
    <scope>NUCLEOTIDE SEQUENCE [LARGE SCALE GENOMIC DNA]</scope>
    <source>
        <strain evidence="3">IPU010</strain>
    </source>
</reference>
<evidence type="ECO:0000313" key="2">
    <source>
        <dbReference type="EMBL" id="GAO18756.1"/>
    </source>
</evidence>
<gene>
    <name evidence="2" type="ORF">UVI_02040780</name>
</gene>
<evidence type="ECO:0000256" key="1">
    <source>
        <dbReference type="SAM" id="MobiDB-lite"/>
    </source>
</evidence>
<evidence type="ECO:0000313" key="3">
    <source>
        <dbReference type="Proteomes" id="UP000054053"/>
    </source>
</evidence>
<comment type="caution">
    <text evidence="2">The sequence shown here is derived from an EMBL/GenBank/DDBJ whole genome shotgun (WGS) entry which is preliminary data.</text>
</comment>
<proteinExistence type="predicted"/>
<dbReference type="AlphaFoldDB" id="A0A1B5L5B9"/>
<organism evidence="2 3">
    <name type="scientific">Ustilaginoidea virens</name>
    <name type="common">Rice false smut fungus</name>
    <name type="synonym">Villosiclava virens</name>
    <dbReference type="NCBI Taxonomy" id="1159556"/>
    <lineage>
        <taxon>Eukaryota</taxon>
        <taxon>Fungi</taxon>
        <taxon>Dikarya</taxon>
        <taxon>Ascomycota</taxon>
        <taxon>Pezizomycotina</taxon>
        <taxon>Sordariomycetes</taxon>
        <taxon>Hypocreomycetidae</taxon>
        <taxon>Hypocreales</taxon>
        <taxon>Clavicipitaceae</taxon>
        <taxon>Ustilaginoidea</taxon>
    </lineage>
</organism>
<dbReference type="EMBL" id="BBTG02000023">
    <property type="protein sequence ID" value="GAO18756.1"/>
    <property type="molecule type" value="Genomic_DNA"/>
</dbReference>
<protein>
    <submittedName>
        <fullName evidence="2">Uncharacterized protein</fullName>
    </submittedName>
</protein>